<accession>A0A7J8Y2I0</accession>
<evidence type="ECO:0000313" key="2">
    <source>
        <dbReference type="EMBL" id="MBA0693622.1"/>
    </source>
</evidence>
<keyword evidence="3" id="KW-1185">Reference proteome</keyword>
<proteinExistence type="predicted"/>
<feature type="region of interest" description="Disordered" evidence="1">
    <location>
        <begin position="1"/>
        <end position="52"/>
    </location>
</feature>
<organism evidence="2 3">
    <name type="scientific">Gossypium aridum</name>
    <name type="common">American cotton</name>
    <name type="synonym">Erioxylum aridum</name>
    <dbReference type="NCBI Taxonomy" id="34290"/>
    <lineage>
        <taxon>Eukaryota</taxon>
        <taxon>Viridiplantae</taxon>
        <taxon>Streptophyta</taxon>
        <taxon>Embryophyta</taxon>
        <taxon>Tracheophyta</taxon>
        <taxon>Spermatophyta</taxon>
        <taxon>Magnoliopsida</taxon>
        <taxon>eudicotyledons</taxon>
        <taxon>Gunneridae</taxon>
        <taxon>Pentapetalae</taxon>
        <taxon>rosids</taxon>
        <taxon>malvids</taxon>
        <taxon>Malvales</taxon>
        <taxon>Malvaceae</taxon>
        <taxon>Malvoideae</taxon>
        <taxon>Gossypium</taxon>
    </lineage>
</organism>
<sequence>MHEPNWSPTSTSAASSSSYGEDFGATAGASSSGVNEEEEDRDRDYPPHHRFQFHSPKLENHRIGGFLSYRDNSPAFNDNSPSVIKMDTWSCIIVVFTFCFFCSYESSSLLRQIKADFSLVS</sequence>
<reference evidence="2 3" key="1">
    <citation type="journal article" date="2019" name="Genome Biol. Evol.">
        <title>Insights into the evolution of the New World diploid cottons (Gossypium, subgenus Houzingenia) based on genome sequencing.</title>
        <authorList>
            <person name="Grover C.E."/>
            <person name="Arick M.A. 2nd"/>
            <person name="Thrash A."/>
            <person name="Conover J.L."/>
            <person name="Sanders W.S."/>
            <person name="Peterson D.G."/>
            <person name="Frelichowski J.E."/>
            <person name="Scheffler J.A."/>
            <person name="Scheffler B.E."/>
            <person name="Wendel J.F."/>
        </authorList>
    </citation>
    <scope>NUCLEOTIDE SEQUENCE [LARGE SCALE GENOMIC DNA]</scope>
    <source>
        <strain evidence="2">185</strain>
        <tissue evidence="2">Leaf</tissue>
    </source>
</reference>
<dbReference type="EMBL" id="JABFAA010000010">
    <property type="protein sequence ID" value="MBA0693622.1"/>
    <property type="molecule type" value="Genomic_DNA"/>
</dbReference>
<comment type="caution">
    <text evidence="2">The sequence shown here is derived from an EMBL/GenBank/DDBJ whole genome shotgun (WGS) entry which is preliminary data.</text>
</comment>
<name>A0A7J8Y2I0_GOSAI</name>
<evidence type="ECO:0000313" key="3">
    <source>
        <dbReference type="Proteomes" id="UP000593577"/>
    </source>
</evidence>
<feature type="compositionally biased region" description="Low complexity" evidence="1">
    <location>
        <begin position="7"/>
        <end position="18"/>
    </location>
</feature>
<gene>
    <name evidence="2" type="ORF">Goari_003984</name>
</gene>
<dbReference type="Proteomes" id="UP000593577">
    <property type="component" value="Unassembled WGS sequence"/>
</dbReference>
<evidence type="ECO:0000256" key="1">
    <source>
        <dbReference type="SAM" id="MobiDB-lite"/>
    </source>
</evidence>
<dbReference type="AlphaFoldDB" id="A0A7J8Y2I0"/>
<protein>
    <submittedName>
        <fullName evidence="2">Uncharacterized protein</fullName>
    </submittedName>
</protein>